<dbReference type="RefSeq" id="WP_184348920.1">
    <property type="nucleotide sequence ID" value="NZ_JACHJH010000003.1"/>
</dbReference>
<reference evidence="3 4" key="1">
    <citation type="submission" date="2020-08" db="EMBL/GenBank/DDBJ databases">
        <title>Genomic Encyclopedia of Type Strains, Phase III (KMG-III): the genomes of soil and plant-associated and newly described type strains.</title>
        <authorList>
            <person name="Whitman W."/>
        </authorList>
    </citation>
    <scope>NUCLEOTIDE SEQUENCE [LARGE SCALE GENOMIC DNA]</scope>
    <source>
        <strain evidence="3 4">CECT 3266</strain>
    </source>
</reference>
<accession>A0A7W7PKE2</accession>
<feature type="transmembrane region" description="Helical" evidence="1">
    <location>
        <begin position="142"/>
        <end position="164"/>
    </location>
</feature>
<feature type="transmembrane region" description="Helical" evidence="1">
    <location>
        <begin position="6"/>
        <end position="28"/>
    </location>
</feature>
<proteinExistence type="predicted"/>
<sequence>MHAEAAAAGTWFGNASTVCLWVAVLLRAPAAMRHHWQRSLWLAVATAAAAMALNLPPVLDALHGVFGPSHVADLARNLIGVLSAAAVLDFVTASTGERRWHRQLAVAAAAVMAVLLLLDFTAPAHERHVITPSGVVEPSTAYWLVLIAAHLAADLTCVMVCSRYSRIGSNRAFKACLRLFSWGTAFSALFWAGYLTLLVVDEPWIRSLLPWTMALHGLLRASALALPTLFSLRQKVEDIVTIWRLWPMWCDLIAAVPHVALDKPRPRMVEIVRPKGPWDLLAYRKVIEIRDAILVMRDHTPPALLEEAQEYVESGPVAPAGTDATVMACALRVTRPAGSAPSGAPTEISALGGEDLWAETAFLVQVAKAYGSPLVRAFAEQRAEPDPA</sequence>
<evidence type="ECO:0000256" key="1">
    <source>
        <dbReference type="SAM" id="Phobius"/>
    </source>
</evidence>
<evidence type="ECO:0000259" key="2">
    <source>
        <dbReference type="Pfam" id="PF20182"/>
    </source>
</evidence>
<dbReference type="Pfam" id="PF20182">
    <property type="entry name" value="DUF6545"/>
    <property type="match status" value="1"/>
</dbReference>
<gene>
    <name evidence="3" type="ORF">FHS39_002163</name>
</gene>
<feature type="transmembrane region" description="Helical" evidence="1">
    <location>
        <begin position="40"/>
        <end position="59"/>
    </location>
</feature>
<evidence type="ECO:0000313" key="4">
    <source>
        <dbReference type="Proteomes" id="UP000556084"/>
    </source>
</evidence>
<dbReference type="InterPro" id="IPR046675">
    <property type="entry name" value="DUF6545"/>
</dbReference>
<comment type="caution">
    <text evidence="3">The sequence shown here is derived from an EMBL/GenBank/DDBJ whole genome shotgun (WGS) entry which is preliminary data.</text>
</comment>
<evidence type="ECO:0000313" key="3">
    <source>
        <dbReference type="EMBL" id="MBB4893132.1"/>
    </source>
</evidence>
<organism evidence="3 4">
    <name type="scientific">Streptomyces olivoverticillatus</name>
    <dbReference type="NCBI Taxonomy" id="66427"/>
    <lineage>
        <taxon>Bacteria</taxon>
        <taxon>Bacillati</taxon>
        <taxon>Actinomycetota</taxon>
        <taxon>Actinomycetes</taxon>
        <taxon>Kitasatosporales</taxon>
        <taxon>Streptomycetaceae</taxon>
        <taxon>Streptomyces</taxon>
    </lineage>
</organism>
<keyword evidence="1" id="KW-1133">Transmembrane helix</keyword>
<feature type="transmembrane region" description="Helical" evidence="1">
    <location>
        <begin position="176"/>
        <end position="196"/>
    </location>
</feature>
<dbReference type="Proteomes" id="UP000556084">
    <property type="component" value="Unassembled WGS sequence"/>
</dbReference>
<dbReference type="NCBIfam" id="NF042915">
    <property type="entry name" value="MAB_1171c_fam"/>
    <property type="match status" value="1"/>
</dbReference>
<feature type="transmembrane region" description="Helical" evidence="1">
    <location>
        <begin position="74"/>
        <end position="92"/>
    </location>
</feature>
<keyword evidence="4" id="KW-1185">Reference proteome</keyword>
<dbReference type="AlphaFoldDB" id="A0A7W7PKE2"/>
<feature type="domain" description="DUF6545" evidence="2">
    <location>
        <begin position="241"/>
        <end position="371"/>
    </location>
</feature>
<feature type="transmembrane region" description="Helical" evidence="1">
    <location>
        <begin position="104"/>
        <end position="122"/>
    </location>
</feature>
<keyword evidence="1" id="KW-0812">Transmembrane</keyword>
<protein>
    <recommendedName>
        <fullName evidence="2">DUF6545 domain-containing protein</fullName>
    </recommendedName>
</protein>
<dbReference type="EMBL" id="JACHJH010000003">
    <property type="protein sequence ID" value="MBB4893132.1"/>
    <property type="molecule type" value="Genomic_DNA"/>
</dbReference>
<keyword evidence="1" id="KW-0472">Membrane</keyword>
<dbReference type="InterPro" id="IPR050039">
    <property type="entry name" value="MAB_1171c-like"/>
</dbReference>
<name>A0A7W7PKE2_9ACTN</name>